<feature type="domain" description="NADP-dependent oxidoreductase" evidence="1">
    <location>
        <begin position="21"/>
        <end position="311"/>
    </location>
</feature>
<keyword evidence="3" id="KW-1185">Reference proteome</keyword>
<dbReference type="Pfam" id="PF00248">
    <property type="entry name" value="Aldo_ket_red"/>
    <property type="match status" value="1"/>
</dbReference>
<protein>
    <submittedName>
        <fullName evidence="2">Aldo keto reductase</fullName>
    </submittedName>
</protein>
<dbReference type="PANTHER" id="PTHR43364">
    <property type="entry name" value="NADH-SPECIFIC METHYLGLYOXAL REDUCTASE-RELATED"/>
    <property type="match status" value="1"/>
</dbReference>
<dbReference type="EMBL" id="AYYP01000018">
    <property type="protein sequence ID" value="KRM65243.1"/>
    <property type="molecule type" value="Genomic_DNA"/>
</dbReference>
<sequence length="323" mass="36037">MRDDIMREISLGNGEIKASQVALGIMRMGAKSVTEAQNILETVADQGLNFIDSADIYHDGHSEEVFGQALKQSSLKREDLIIQSKAGIVLEHSRTTADGLVFGKRYDFSKEHLLTAVDGILSRMGLDYLDSFLLHRPDPLMEVDEVAEAFNQLQASGKVRAFGVSNFNSRQIDLLQSAVDQKLIINQVQLSLKHTPLIDQGIFVNRFEDEASDRTGGMLEYAQQNKITLQAWSPYQYGMFKGVFIDNPKFPELNQVLQAVAAKYGVTKNAIATAWITRLPQDIQVILGSMNPVHLKESLAGADIRLTRQEWYDLYLAAGHQLP</sequence>
<dbReference type="Proteomes" id="UP000051008">
    <property type="component" value="Unassembled WGS sequence"/>
</dbReference>
<dbReference type="GO" id="GO:0005829">
    <property type="term" value="C:cytosol"/>
    <property type="evidence" value="ECO:0007669"/>
    <property type="project" value="TreeGrafter"/>
</dbReference>
<dbReference type="CDD" id="cd19092">
    <property type="entry name" value="AKR_BsYcsN_EcYdhF-like"/>
    <property type="match status" value="1"/>
</dbReference>
<dbReference type="PRINTS" id="PR00069">
    <property type="entry name" value="ALDKETRDTASE"/>
</dbReference>
<dbReference type="SUPFAM" id="SSF51430">
    <property type="entry name" value="NAD(P)-linked oxidoreductase"/>
    <property type="match status" value="1"/>
</dbReference>
<dbReference type="InterPro" id="IPR023210">
    <property type="entry name" value="NADP_OxRdtase_dom"/>
</dbReference>
<dbReference type="Gene3D" id="3.20.20.100">
    <property type="entry name" value="NADP-dependent oxidoreductase domain"/>
    <property type="match status" value="1"/>
</dbReference>
<dbReference type="PATRIC" id="fig|1423718.3.peg.1533"/>
<accession>A0A0R2AL81</accession>
<evidence type="ECO:0000259" key="1">
    <source>
        <dbReference type="Pfam" id="PF00248"/>
    </source>
</evidence>
<dbReference type="GO" id="GO:0016491">
    <property type="term" value="F:oxidoreductase activity"/>
    <property type="evidence" value="ECO:0007669"/>
    <property type="project" value="InterPro"/>
</dbReference>
<dbReference type="InterPro" id="IPR036812">
    <property type="entry name" value="NAD(P)_OxRdtase_dom_sf"/>
</dbReference>
<dbReference type="InterPro" id="IPR050523">
    <property type="entry name" value="AKR_Detox_Biosynth"/>
</dbReference>
<proteinExistence type="predicted"/>
<reference evidence="2 3" key="1">
    <citation type="journal article" date="2015" name="Genome Announc.">
        <title>Expanding the biotechnology potential of lactobacilli through comparative genomics of 213 strains and associated genera.</title>
        <authorList>
            <person name="Sun Z."/>
            <person name="Harris H.M."/>
            <person name="McCann A."/>
            <person name="Guo C."/>
            <person name="Argimon S."/>
            <person name="Zhang W."/>
            <person name="Yang X."/>
            <person name="Jeffery I.B."/>
            <person name="Cooney J.C."/>
            <person name="Kagawa T.F."/>
            <person name="Liu W."/>
            <person name="Song Y."/>
            <person name="Salvetti E."/>
            <person name="Wrobel A."/>
            <person name="Rasinkangas P."/>
            <person name="Parkhill J."/>
            <person name="Rea M.C."/>
            <person name="O'Sullivan O."/>
            <person name="Ritari J."/>
            <person name="Douillard F.P."/>
            <person name="Paul Ross R."/>
            <person name="Yang R."/>
            <person name="Briner A.E."/>
            <person name="Felis G.E."/>
            <person name="de Vos W.M."/>
            <person name="Barrangou R."/>
            <person name="Klaenhammer T.R."/>
            <person name="Caufield P.W."/>
            <person name="Cui Y."/>
            <person name="Zhang H."/>
            <person name="O'Toole P.W."/>
        </authorList>
    </citation>
    <scope>NUCLEOTIDE SEQUENCE [LARGE SCALE GENOMIC DNA]</scope>
    <source>
        <strain evidence="2 3">DSM 20509</strain>
    </source>
</reference>
<evidence type="ECO:0000313" key="3">
    <source>
        <dbReference type="Proteomes" id="UP000051008"/>
    </source>
</evidence>
<organism evidence="2 3">
    <name type="scientific">Ligilactobacillus agilis DSM 20509</name>
    <dbReference type="NCBI Taxonomy" id="1423718"/>
    <lineage>
        <taxon>Bacteria</taxon>
        <taxon>Bacillati</taxon>
        <taxon>Bacillota</taxon>
        <taxon>Bacilli</taxon>
        <taxon>Lactobacillales</taxon>
        <taxon>Lactobacillaceae</taxon>
        <taxon>Ligilactobacillus</taxon>
    </lineage>
</organism>
<dbReference type="AlphaFoldDB" id="A0A0R2AL81"/>
<comment type="caution">
    <text evidence="2">The sequence shown here is derived from an EMBL/GenBank/DDBJ whole genome shotgun (WGS) entry which is preliminary data.</text>
</comment>
<gene>
    <name evidence="2" type="ORF">FC14_GL001469</name>
</gene>
<name>A0A0R2AL81_9LACO</name>
<evidence type="ECO:0000313" key="2">
    <source>
        <dbReference type="EMBL" id="KRM65243.1"/>
    </source>
</evidence>
<dbReference type="PANTHER" id="PTHR43364:SF1">
    <property type="entry name" value="OXIDOREDUCTASE YDHF"/>
    <property type="match status" value="1"/>
</dbReference>
<dbReference type="InterPro" id="IPR020471">
    <property type="entry name" value="AKR"/>
</dbReference>